<dbReference type="Pfam" id="PF09851">
    <property type="entry name" value="SHOCT"/>
    <property type="match status" value="1"/>
</dbReference>
<keyword evidence="9" id="KW-1185">Reference proteome</keyword>
<feature type="domain" description="TM2" evidence="6">
    <location>
        <begin position="2"/>
        <end position="51"/>
    </location>
</feature>
<dbReference type="InterPro" id="IPR007829">
    <property type="entry name" value="TM2"/>
</dbReference>
<protein>
    <submittedName>
        <fullName evidence="8">NINE protein</fullName>
    </submittedName>
</protein>
<name>A0ABV4X4H3_9CYAN</name>
<evidence type="ECO:0000256" key="2">
    <source>
        <dbReference type="ARBA" id="ARBA00022692"/>
    </source>
</evidence>
<evidence type="ECO:0000313" key="8">
    <source>
        <dbReference type="EMBL" id="MFB2877226.1"/>
    </source>
</evidence>
<keyword evidence="4 5" id="KW-0472">Membrane</keyword>
<dbReference type="InterPro" id="IPR018649">
    <property type="entry name" value="SHOCT"/>
</dbReference>
<dbReference type="Proteomes" id="UP001576774">
    <property type="component" value="Unassembled WGS sequence"/>
</dbReference>
<sequence>MKNRGVAIVLCFFLGGLGIHKFYLGQNLAGIVYLLFCWTFIPGLIAFVEFFLLLFMSDREFDAKFNGKSGRFAGGAVSAKDATSALSDLKKLYEQGVITAEEYEQKRKKLLDQL</sequence>
<feature type="domain" description="SHOCT" evidence="7">
    <location>
        <begin position="85"/>
        <end position="111"/>
    </location>
</feature>
<reference evidence="8 9" key="1">
    <citation type="submission" date="2024-09" db="EMBL/GenBank/DDBJ databases">
        <title>Floridaenema gen nov. (Aerosakkonemataceae, Aerosakkonematales ord. nov., Cyanobacteria) from benthic tropical and subtropical fresh waters, with the description of four new species.</title>
        <authorList>
            <person name="Moretto J.A."/>
            <person name="Berthold D.E."/>
            <person name="Lefler F.W."/>
            <person name="Huang I.-S."/>
            <person name="Laughinghouse H. IV."/>
        </authorList>
    </citation>
    <scope>NUCLEOTIDE SEQUENCE [LARGE SCALE GENOMIC DNA]</scope>
    <source>
        <strain evidence="8 9">BLCC-F46</strain>
    </source>
</reference>
<evidence type="ECO:0000256" key="3">
    <source>
        <dbReference type="ARBA" id="ARBA00022989"/>
    </source>
</evidence>
<gene>
    <name evidence="8" type="ORF">ACE1CC_10100</name>
</gene>
<keyword evidence="2 5" id="KW-0812">Transmembrane</keyword>
<proteinExistence type="predicted"/>
<comment type="subcellular location">
    <subcellularLocation>
        <location evidence="1">Membrane</location>
        <topology evidence="1">Multi-pass membrane protein</topology>
    </subcellularLocation>
</comment>
<accession>A0ABV4X4H3</accession>
<evidence type="ECO:0000313" key="9">
    <source>
        <dbReference type="Proteomes" id="UP001576774"/>
    </source>
</evidence>
<evidence type="ECO:0000259" key="7">
    <source>
        <dbReference type="Pfam" id="PF09851"/>
    </source>
</evidence>
<dbReference type="EMBL" id="JBHFNQ010000077">
    <property type="protein sequence ID" value="MFB2877226.1"/>
    <property type="molecule type" value="Genomic_DNA"/>
</dbReference>
<organism evidence="8 9">
    <name type="scientific">Floridaenema aerugineum BLCC-F46</name>
    <dbReference type="NCBI Taxonomy" id="3153654"/>
    <lineage>
        <taxon>Bacteria</taxon>
        <taxon>Bacillati</taxon>
        <taxon>Cyanobacteriota</taxon>
        <taxon>Cyanophyceae</taxon>
        <taxon>Oscillatoriophycideae</taxon>
        <taxon>Aerosakkonematales</taxon>
        <taxon>Aerosakkonemataceae</taxon>
        <taxon>Floridanema</taxon>
        <taxon>Floridanema aerugineum</taxon>
    </lineage>
</organism>
<evidence type="ECO:0000256" key="4">
    <source>
        <dbReference type="ARBA" id="ARBA00023136"/>
    </source>
</evidence>
<evidence type="ECO:0000259" key="6">
    <source>
        <dbReference type="Pfam" id="PF05154"/>
    </source>
</evidence>
<keyword evidence="3 5" id="KW-1133">Transmembrane helix</keyword>
<evidence type="ECO:0000256" key="1">
    <source>
        <dbReference type="ARBA" id="ARBA00004141"/>
    </source>
</evidence>
<feature type="transmembrane region" description="Helical" evidence="5">
    <location>
        <begin position="31"/>
        <end position="55"/>
    </location>
</feature>
<dbReference type="Pfam" id="PF05154">
    <property type="entry name" value="TM2"/>
    <property type="match status" value="1"/>
</dbReference>
<dbReference type="RefSeq" id="WP_413270332.1">
    <property type="nucleotide sequence ID" value="NZ_JBHFNQ010000077.1"/>
</dbReference>
<comment type="caution">
    <text evidence="8">The sequence shown here is derived from an EMBL/GenBank/DDBJ whole genome shotgun (WGS) entry which is preliminary data.</text>
</comment>
<evidence type="ECO:0000256" key="5">
    <source>
        <dbReference type="SAM" id="Phobius"/>
    </source>
</evidence>